<proteinExistence type="predicted"/>
<organism evidence="1">
    <name type="scientific">freshwater metagenome</name>
    <dbReference type="NCBI Taxonomy" id="449393"/>
    <lineage>
        <taxon>unclassified sequences</taxon>
        <taxon>metagenomes</taxon>
        <taxon>ecological metagenomes</taxon>
    </lineage>
</organism>
<dbReference type="InterPro" id="IPR029062">
    <property type="entry name" value="Class_I_gatase-like"/>
</dbReference>
<reference evidence="1" key="1">
    <citation type="submission" date="2020-05" db="EMBL/GenBank/DDBJ databases">
        <authorList>
            <person name="Chiriac C."/>
            <person name="Salcher M."/>
            <person name="Ghai R."/>
            <person name="Kavagutti S V."/>
        </authorList>
    </citation>
    <scope>NUCLEOTIDE SEQUENCE</scope>
</reference>
<accession>A0A6J6QL41</accession>
<dbReference type="EMBL" id="CAEZXW010000101">
    <property type="protein sequence ID" value="CAB4712560.1"/>
    <property type="molecule type" value="Genomic_DNA"/>
</dbReference>
<dbReference type="Gene3D" id="3.40.50.880">
    <property type="match status" value="1"/>
</dbReference>
<protein>
    <submittedName>
        <fullName evidence="1">Unannotated protein</fullName>
    </submittedName>
</protein>
<name>A0A6J6QL41_9ZZZZ</name>
<sequence length="182" mass="19357">MIICIQGGAEFSAMCREMDAYFLSLIPDLEITIFPGASEHERSAALTSDNAIGYFASLGRKARRITDLTDAQALVLPGGSPRLLLESLVPHRDLLAGLPAIWGASAGAMVLGASTYLPDRGEQVAGLGFIPGRVQPHASSQHLAARTPGVWALAEHDGIVASLAEMNGELELPQLLRQFRKA</sequence>
<dbReference type="SUPFAM" id="SSF52317">
    <property type="entry name" value="Class I glutamine amidotransferase-like"/>
    <property type="match status" value="1"/>
</dbReference>
<gene>
    <name evidence="1" type="ORF">UFOPK2593_01247</name>
</gene>
<dbReference type="AlphaFoldDB" id="A0A6J6QL41"/>
<evidence type="ECO:0000313" key="1">
    <source>
        <dbReference type="EMBL" id="CAB4712560.1"/>
    </source>
</evidence>